<dbReference type="EC" id="5.4.99.12" evidence="6"/>
<dbReference type="InterPro" id="IPR020103">
    <property type="entry name" value="PsdUridine_synth_cat_dom_sf"/>
</dbReference>
<evidence type="ECO:0000256" key="1">
    <source>
        <dbReference type="ARBA" id="ARBA00009375"/>
    </source>
</evidence>
<dbReference type="HAMAP" id="MF_00171">
    <property type="entry name" value="TruA"/>
    <property type="match status" value="1"/>
</dbReference>
<dbReference type="PANTHER" id="PTHR11142">
    <property type="entry name" value="PSEUDOURIDYLATE SYNTHASE"/>
    <property type="match status" value="1"/>
</dbReference>
<comment type="catalytic activity">
    <reaction evidence="6">
        <text>uridine(38/39/40) in tRNA = pseudouridine(38/39/40) in tRNA</text>
        <dbReference type="Rhea" id="RHEA:22376"/>
        <dbReference type="Rhea" id="RHEA-COMP:10085"/>
        <dbReference type="Rhea" id="RHEA-COMP:10087"/>
        <dbReference type="ChEBI" id="CHEBI:65314"/>
        <dbReference type="ChEBI" id="CHEBI:65315"/>
        <dbReference type="EC" id="5.4.99.12"/>
    </reaction>
</comment>
<evidence type="ECO:0000256" key="5">
    <source>
        <dbReference type="PIRSR" id="PIRSR001430-2"/>
    </source>
</evidence>
<dbReference type="SUPFAM" id="SSF55120">
    <property type="entry name" value="Pseudouridine synthase"/>
    <property type="match status" value="1"/>
</dbReference>
<dbReference type="Gene3D" id="3.30.70.580">
    <property type="entry name" value="Pseudouridine synthase I, catalytic domain, N-terminal subdomain"/>
    <property type="match status" value="1"/>
</dbReference>
<dbReference type="GO" id="GO:0160147">
    <property type="term" value="F:tRNA pseudouridine(38-40) synthase activity"/>
    <property type="evidence" value="ECO:0007669"/>
    <property type="project" value="UniProtKB-EC"/>
</dbReference>
<evidence type="ECO:0000256" key="2">
    <source>
        <dbReference type="ARBA" id="ARBA00022694"/>
    </source>
</evidence>
<evidence type="ECO:0000256" key="3">
    <source>
        <dbReference type="ARBA" id="ARBA00023235"/>
    </source>
</evidence>
<dbReference type="PIRSF" id="PIRSF001430">
    <property type="entry name" value="tRNA_psdUrid_synth"/>
    <property type="match status" value="1"/>
</dbReference>
<feature type="active site" description="Nucleophile" evidence="4">
    <location>
        <position position="55"/>
    </location>
</feature>
<dbReference type="PANTHER" id="PTHR11142:SF0">
    <property type="entry name" value="TRNA PSEUDOURIDINE SYNTHASE-LIKE 1"/>
    <property type="match status" value="1"/>
</dbReference>
<dbReference type="InterPro" id="IPR020097">
    <property type="entry name" value="PsdUridine_synth_TruA_a/b_dom"/>
</dbReference>
<accession>A0A8X6U0I4</accession>
<keyword evidence="9" id="KW-1185">Reference proteome</keyword>
<proteinExistence type="inferred from homology"/>
<keyword evidence="2 6" id="KW-0819">tRNA processing</keyword>
<organism evidence="8 9">
    <name type="scientific">Nephila pilipes</name>
    <name type="common">Giant wood spider</name>
    <name type="synonym">Nephila maculata</name>
    <dbReference type="NCBI Taxonomy" id="299642"/>
    <lineage>
        <taxon>Eukaryota</taxon>
        <taxon>Metazoa</taxon>
        <taxon>Ecdysozoa</taxon>
        <taxon>Arthropoda</taxon>
        <taxon>Chelicerata</taxon>
        <taxon>Arachnida</taxon>
        <taxon>Araneae</taxon>
        <taxon>Araneomorphae</taxon>
        <taxon>Entelegynae</taxon>
        <taxon>Araneoidea</taxon>
        <taxon>Nephilidae</taxon>
        <taxon>Nephila</taxon>
    </lineage>
</organism>
<protein>
    <recommendedName>
        <fullName evidence="6">tRNA pseudouridine synthase</fullName>
        <ecNumber evidence="6">5.4.99.12</ecNumber>
    </recommendedName>
</protein>
<dbReference type="InterPro" id="IPR020095">
    <property type="entry name" value="PsdUridine_synth_TruA_C"/>
</dbReference>
<dbReference type="Proteomes" id="UP000887013">
    <property type="component" value="Unassembled WGS sequence"/>
</dbReference>
<keyword evidence="3 6" id="KW-0413">Isomerase</keyword>
<evidence type="ECO:0000259" key="7">
    <source>
        <dbReference type="Pfam" id="PF01416"/>
    </source>
</evidence>
<gene>
    <name evidence="8" type="primary">pusl1</name>
    <name evidence="8" type="ORF">NPIL_293951</name>
</gene>
<sequence>MVRYFLRLGYIGTKYRGSQRHCDHPNETVQGAVESALLKLKSQNNPKTTFASRTDRGVHALMNACHVDLNHSMHNEVYPPHILKRILNSYFVENNHEILITSACIVPDTFHARFNGKWRSYYYRLAILKPEIKNMSIANSQSYLPVCEINRCYAVPSELSTSIVKNVADMYCGEHDFSTFTSRVLREPWRNTSRIIEECQFYESSYSQFMNDPQYSNVSIWEFHIKSKSFLYHQIRKLIGTAVSVGLGELSLSDVQLMFEKPNPNKWQKGLLPPPGGLYLAHIHYDKEDFLMDSTPVFGYTEKELAEKPQLQHV</sequence>
<dbReference type="InterPro" id="IPR001406">
    <property type="entry name" value="PsdUridine_synth_TruA"/>
</dbReference>
<evidence type="ECO:0000313" key="9">
    <source>
        <dbReference type="Proteomes" id="UP000887013"/>
    </source>
</evidence>
<dbReference type="GO" id="GO:0031119">
    <property type="term" value="P:tRNA pseudouridine synthesis"/>
    <property type="evidence" value="ECO:0007669"/>
    <property type="project" value="TreeGrafter"/>
</dbReference>
<dbReference type="InterPro" id="IPR020094">
    <property type="entry name" value="TruA/RsuA/RluB/E/F_N"/>
</dbReference>
<feature type="domain" description="Pseudouridine synthase I TruA alpha/beta" evidence="7">
    <location>
        <begin position="10"/>
        <end position="115"/>
    </location>
</feature>
<evidence type="ECO:0000256" key="6">
    <source>
        <dbReference type="RuleBase" id="RU003792"/>
    </source>
</evidence>
<dbReference type="OrthoDB" id="10252009at2759"/>
<comment type="similarity">
    <text evidence="1 6">Belongs to the tRNA pseudouridine synthase TruA family.</text>
</comment>
<dbReference type="AlphaFoldDB" id="A0A8X6U0I4"/>
<reference evidence="8" key="1">
    <citation type="submission" date="2020-08" db="EMBL/GenBank/DDBJ databases">
        <title>Multicomponent nature underlies the extraordinary mechanical properties of spider dragline silk.</title>
        <authorList>
            <person name="Kono N."/>
            <person name="Nakamura H."/>
            <person name="Mori M."/>
            <person name="Yoshida Y."/>
            <person name="Ohtoshi R."/>
            <person name="Malay A.D."/>
            <person name="Moran D.A.P."/>
            <person name="Tomita M."/>
            <person name="Numata K."/>
            <person name="Arakawa K."/>
        </authorList>
    </citation>
    <scope>NUCLEOTIDE SEQUENCE</scope>
</reference>
<dbReference type="Gene3D" id="3.30.70.660">
    <property type="entry name" value="Pseudouridine synthase I, catalytic domain, C-terminal subdomain"/>
    <property type="match status" value="1"/>
</dbReference>
<dbReference type="EMBL" id="BMAW01071286">
    <property type="protein sequence ID" value="GFT77351.1"/>
    <property type="molecule type" value="Genomic_DNA"/>
</dbReference>
<evidence type="ECO:0000256" key="4">
    <source>
        <dbReference type="PIRSR" id="PIRSR001430-1"/>
    </source>
</evidence>
<feature type="binding site" evidence="5">
    <location>
        <position position="121"/>
    </location>
    <ligand>
        <name>substrate</name>
    </ligand>
</feature>
<comment type="caution">
    <text evidence="8">The sequence shown here is derived from an EMBL/GenBank/DDBJ whole genome shotgun (WGS) entry which is preliminary data.</text>
</comment>
<name>A0A8X6U0I4_NEPPI</name>
<dbReference type="Pfam" id="PF01416">
    <property type="entry name" value="PseudoU_synth_1"/>
    <property type="match status" value="2"/>
</dbReference>
<evidence type="ECO:0000313" key="8">
    <source>
        <dbReference type="EMBL" id="GFT77351.1"/>
    </source>
</evidence>
<dbReference type="GO" id="GO:0003723">
    <property type="term" value="F:RNA binding"/>
    <property type="evidence" value="ECO:0007669"/>
    <property type="project" value="InterPro"/>
</dbReference>
<feature type="domain" description="Pseudouridine synthase I TruA alpha/beta" evidence="7">
    <location>
        <begin position="168"/>
        <end position="286"/>
    </location>
</feature>